<keyword evidence="5" id="KW-1185">Reference proteome</keyword>
<keyword evidence="4" id="KW-0328">Glycosyltransferase</keyword>
<dbReference type="PANTHER" id="PTHR45947">
    <property type="entry name" value="SULFOQUINOVOSYL TRANSFERASE SQD2"/>
    <property type="match status" value="1"/>
</dbReference>
<dbReference type="Gene3D" id="3.40.50.2000">
    <property type="entry name" value="Glycogen Phosphorylase B"/>
    <property type="match status" value="2"/>
</dbReference>
<dbReference type="SUPFAM" id="SSF53756">
    <property type="entry name" value="UDP-Glycosyltransferase/glycogen phosphorylase"/>
    <property type="match status" value="1"/>
</dbReference>
<dbReference type="EMBL" id="JBAWSX010000003">
    <property type="protein sequence ID" value="MEI4801155.1"/>
    <property type="molecule type" value="Genomic_DNA"/>
</dbReference>
<dbReference type="RefSeq" id="WP_336471927.1">
    <property type="nucleotide sequence ID" value="NZ_JBAWSX010000003.1"/>
</dbReference>
<dbReference type="Pfam" id="PF00534">
    <property type="entry name" value="Glycos_transf_1"/>
    <property type="match status" value="1"/>
</dbReference>
<evidence type="ECO:0000313" key="4">
    <source>
        <dbReference type="EMBL" id="MEI4801155.1"/>
    </source>
</evidence>
<dbReference type="InterPro" id="IPR050194">
    <property type="entry name" value="Glycosyltransferase_grp1"/>
</dbReference>
<feature type="domain" description="Glycosyltransferase subfamily 4-like N-terminal" evidence="3">
    <location>
        <begin position="14"/>
        <end position="172"/>
    </location>
</feature>
<dbReference type="Pfam" id="PF13439">
    <property type="entry name" value="Glyco_transf_4"/>
    <property type="match status" value="1"/>
</dbReference>
<evidence type="ECO:0000259" key="2">
    <source>
        <dbReference type="Pfam" id="PF00534"/>
    </source>
</evidence>
<reference evidence="4 5" key="1">
    <citation type="submission" date="2024-01" db="EMBL/GenBank/DDBJ databases">
        <title>Seven novel Bacillus-like species.</title>
        <authorList>
            <person name="Liu G."/>
        </authorList>
    </citation>
    <scope>NUCLEOTIDE SEQUENCE [LARGE SCALE GENOMIC DNA]</scope>
    <source>
        <strain evidence="4 5">FJAT-51639</strain>
    </source>
</reference>
<evidence type="ECO:0000313" key="5">
    <source>
        <dbReference type="Proteomes" id="UP001372526"/>
    </source>
</evidence>
<dbReference type="InterPro" id="IPR028098">
    <property type="entry name" value="Glyco_trans_4-like_N"/>
</dbReference>
<protein>
    <submittedName>
        <fullName evidence="4">Glycosyltransferase</fullName>
        <ecNumber evidence="4">2.4.-.-</ecNumber>
    </submittedName>
</protein>
<sequence length="365" mass="41972">MKKKVLLITVRADYGGGPEHVYRLMKNMDNDIEFYVACPHEEPYWDKYKQLLGEEKLIKIPHRKFVLKSHLEILKFIKDNNIDIIHSHGKGAGIYSRLLKVLSPKRVKIVHTFHGIHLDYKNVINKVYILIERILSRFTNEFICVSDGEQDKVNTVKLVQSNKLNVIVNGVEIPEDRVINENKTLKVVSVTRFDNQKNSKHSIEIMEELIKKPGFENATLTFIGQGSQMKELQEYVNKKNINNNILFFGPTQYVIKEMKNHNIYLSSAKWEGMPLAVLEAMSLGLPAVLSNVVGNRDIVDHGKEGYLYDLEDVNGAVDGIIELHEKEKWINMSNGSREKVVNKYSVQQMVKCTKQIYFKISGVSK</sequence>
<proteinExistence type="inferred from homology"/>
<accession>A0ABU8FHI6</accession>
<dbReference type="InterPro" id="IPR001296">
    <property type="entry name" value="Glyco_trans_1"/>
</dbReference>
<feature type="domain" description="Glycosyl transferase family 1" evidence="2">
    <location>
        <begin position="182"/>
        <end position="328"/>
    </location>
</feature>
<dbReference type="GO" id="GO:0016757">
    <property type="term" value="F:glycosyltransferase activity"/>
    <property type="evidence" value="ECO:0007669"/>
    <property type="project" value="UniProtKB-KW"/>
</dbReference>
<keyword evidence="4" id="KW-0808">Transferase</keyword>
<evidence type="ECO:0000259" key="3">
    <source>
        <dbReference type="Pfam" id="PF13439"/>
    </source>
</evidence>
<comment type="similarity">
    <text evidence="1">Belongs to the glycosyltransferase group 1 family. Glycosyltransferase 4 subfamily.</text>
</comment>
<dbReference type="Proteomes" id="UP001372526">
    <property type="component" value="Unassembled WGS sequence"/>
</dbReference>
<evidence type="ECO:0000256" key="1">
    <source>
        <dbReference type="ARBA" id="ARBA00009481"/>
    </source>
</evidence>
<name>A0ABU8FHI6_9BACI</name>
<dbReference type="EC" id="2.4.-.-" evidence="4"/>
<organism evidence="4 5">
    <name type="scientific">Bacillus bruguierae</name>
    <dbReference type="NCBI Taxonomy" id="3127667"/>
    <lineage>
        <taxon>Bacteria</taxon>
        <taxon>Bacillati</taxon>
        <taxon>Bacillota</taxon>
        <taxon>Bacilli</taxon>
        <taxon>Bacillales</taxon>
        <taxon>Bacillaceae</taxon>
        <taxon>Bacillus</taxon>
    </lineage>
</organism>
<comment type="caution">
    <text evidence="4">The sequence shown here is derived from an EMBL/GenBank/DDBJ whole genome shotgun (WGS) entry which is preliminary data.</text>
</comment>
<dbReference type="PANTHER" id="PTHR45947:SF3">
    <property type="entry name" value="SULFOQUINOVOSYL TRANSFERASE SQD2"/>
    <property type="match status" value="1"/>
</dbReference>
<gene>
    <name evidence="4" type="ORF">WAZ07_07390</name>
</gene>